<evidence type="ECO:0000313" key="1">
    <source>
        <dbReference type="EMBL" id="BDG61948.1"/>
    </source>
</evidence>
<sequence>MYHTISLTAKVGSLAADPDLGVRLLEELERLEAAGVIAAPVTAQGMRDGTVSATVCVDGAASAMDALRQAQDAFASALLAATGGTVRQPVYSEIRVVEEREEAATIA</sequence>
<dbReference type="Proteomes" id="UP001163687">
    <property type="component" value="Chromosome"/>
</dbReference>
<gene>
    <name evidence="1" type="ORF">caldi_30380</name>
</gene>
<accession>A0AA35CNW3</accession>
<reference evidence="1" key="1">
    <citation type="submission" date="2022-03" db="EMBL/GenBank/DDBJ databases">
        <title>Complete genome sequence of Caldinitratiruptor microaerophilus.</title>
        <authorList>
            <person name="Mukaiyama R."/>
            <person name="Nishiyama T."/>
            <person name="Ueda K."/>
        </authorList>
    </citation>
    <scope>NUCLEOTIDE SEQUENCE</scope>
    <source>
        <strain evidence="1">JCM 16183</strain>
    </source>
</reference>
<proteinExistence type="predicted"/>
<evidence type="ECO:0000313" key="2">
    <source>
        <dbReference type="Proteomes" id="UP001163687"/>
    </source>
</evidence>
<organism evidence="1 2">
    <name type="scientific">Caldinitratiruptor microaerophilus</name>
    <dbReference type="NCBI Taxonomy" id="671077"/>
    <lineage>
        <taxon>Bacteria</taxon>
        <taxon>Bacillati</taxon>
        <taxon>Bacillota</taxon>
        <taxon>Clostridia</taxon>
        <taxon>Eubacteriales</taxon>
        <taxon>Symbiobacteriaceae</taxon>
        <taxon>Caldinitratiruptor</taxon>
    </lineage>
</organism>
<dbReference type="KEGG" id="cmic:caldi_30380"/>
<dbReference type="RefSeq" id="WP_264842573.1">
    <property type="nucleotide sequence ID" value="NZ_AP025628.1"/>
</dbReference>
<protein>
    <submittedName>
        <fullName evidence="1">Uncharacterized protein</fullName>
    </submittedName>
</protein>
<dbReference type="EMBL" id="AP025628">
    <property type="protein sequence ID" value="BDG61948.1"/>
    <property type="molecule type" value="Genomic_DNA"/>
</dbReference>
<name>A0AA35CNW3_9FIRM</name>
<dbReference type="AlphaFoldDB" id="A0AA35CNW3"/>
<keyword evidence="2" id="KW-1185">Reference proteome</keyword>